<protein>
    <recommendedName>
        <fullName evidence="3">DUF4402 domain-containing protein</fullName>
    </recommendedName>
</protein>
<gene>
    <name evidence="2" type="ORF">pE5SP1_p053</name>
</gene>
<evidence type="ECO:0000313" key="2">
    <source>
        <dbReference type="EMBL" id="AWD72169.1"/>
    </source>
</evidence>
<keyword evidence="2" id="KW-0614">Plasmid</keyword>
<feature type="chain" id="PRO_5015533624" description="DUF4402 domain-containing protein" evidence="1">
    <location>
        <begin position="24"/>
        <end position="178"/>
    </location>
</feature>
<keyword evidence="1" id="KW-0732">Signal</keyword>
<name>A0A2S1FII2_9BURK</name>
<feature type="signal peptide" evidence="1">
    <location>
        <begin position="1"/>
        <end position="23"/>
    </location>
</feature>
<accession>A0A2S1FII2</accession>
<sequence>MNINMKKLALVTASLIMAGGAMAQSTATGTGTSNATVIAPITITPVNTLEFGNVVAGAGTVTIAPAGGRTDSVAALSPGTQIGTVRAATFNVGGQGAFTYAITLPTAAVELKDSAATPNTMSVSAFTVASGGTGTVSGSVGTLAGGAGNLNVGATLNVASLQVPGAYTGTYTVTVAYN</sequence>
<evidence type="ECO:0008006" key="3">
    <source>
        <dbReference type="Google" id="ProtNLM"/>
    </source>
</evidence>
<reference evidence="2" key="1">
    <citation type="submission" date="2018-01" db="EMBL/GenBank/DDBJ databases">
        <title>Plasmids of psychrophilic Polaromonas spp. isolated from Arctic and Antarctic glaciers.</title>
        <authorList>
            <person name="Dziewit L."/>
            <person name="Ciok A."/>
        </authorList>
    </citation>
    <scope>NUCLEOTIDE SEQUENCE</scope>
    <source>
        <plasmid evidence="2">pE5SP1</plasmid>
    </source>
</reference>
<dbReference type="Pfam" id="PF14352">
    <property type="entry name" value="DUF4402"/>
    <property type="match status" value="1"/>
</dbReference>
<dbReference type="EMBL" id="MG869618">
    <property type="protein sequence ID" value="AWD72169.1"/>
    <property type="molecule type" value="Genomic_DNA"/>
</dbReference>
<organism evidence="2">
    <name type="scientific">Polaromonas sp. E5S</name>
    <dbReference type="NCBI Taxonomy" id="1840267"/>
    <lineage>
        <taxon>Bacteria</taxon>
        <taxon>Pseudomonadati</taxon>
        <taxon>Pseudomonadota</taxon>
        <taxon>Betaproteobacteria</taxon>
        <taxon>Burkholderiales</taxon>
        <taxon>Comamonadaceae</taxon>
        <taxon>Polaromonas</taxon>
    </lineage>
</organism>
<dbReference type="InterPro" id="IPR025514">
    <property type="entry name" value="DUF4402"/>
</dbReference>
<proteinExistence type="predicted"/>
<evidence type="ECO:0000256" key="1">
    <source>
        <dbReference type="SAM" id="SignalP"/>
    </source>
</evidence>
<geneLocation type="plasmid" evidence="2">
    <name>pE5SP1</name>
</geneLocation>
<dbReference type="AlphaFoldDB" id="A0A2S1FII2"/>